<dbReference type="Proteomes" id="UP000198339">
    <property type="component" value="Unassembled WGS sequence"/>
</dbReference>
<dbReference type="Pfam" id="PF04820">
    <property type="entry name" value="Trp_halogenase"/>
    <property type="match status" value="1"/>
</dbReference>
<evidence type="ECO:0000313" key="2">
    <source>
        <dbReference type="Proteomes" id="UP000198339"/>
    </source>
</evidence>
<accession>A0A239JAL6</accession>
<dbReference type="GO" id="GO:0004497">
    <property type="term" value="F:monooxygenase activity"/>
    <property type="evidence" value="ECO:0007669"/>
    <property type="project" value="InterPro"/>
</dbReference>
<reference evidence="1 2" key="1">
    <citation type="submission" date="2017-06" db="EMBL/GenBank/DDBJ databases">
        <authorList>
            <person name="Kim H.J."/>
            <person name="Triplett B.A."/>
        </authorList>
    </citation>
    <scope>NUCLEOTIDE SEQUENCE [LARGE SCALE GENOMIC DNA]</scope>
    <source>
        <strain evidence="1 2">DS15</strain>
    </source>
</reference>
<proteinExistence type="predicted"/>
<protein>
    <submittedName>
        <fullName evidence="1">Tryptophan halogenase</fullName>
    </submittedName>
</protein>
<dbReference type="AlphaFoldDB" id="A0A239JAL6"/>
<dbReference type="InterPro" id="IPR006905">
    <property type="entry name" value="Flavin_halogenase"/>
</dbReference>
<dbReference type="InterPro" id="IPR036188">
    <property type="entry name" value="FAD/NAD-bd_sf"/>
</dbReference>
<dbReference type="InterPro" id="IPR050816">
    <property type="entry name" value="Flavin-dep_Halogenase_NPB"/>
</dbReference>
<dbReference type="Gene3D" id="3.50.50.60">
    <property type="entry name" value="FAD/NAD(P)-binding domain"/>
    <property type="match status" value="1"/>
</dbReference>
<sequence length="486" mass="50486">MSAAREPLRRVAVVGAGQVGVLAAIAIKRASPATDVLVVGTPIDPVAFADHIGTALPFTNRLHDRLGVGEEALVRRAGASHRLAMRYTGWAGPGSIGLTAYGGAVDPKLNSAFAREWGGGAHKAAGGAPAGSVGAALAEAGRFMPPGGEAPSPLAEVDYALRWNAPAYRDLLIGIAAQLGVRHHPGPVSAVQTTLDGGIAAIQLAGSDAVAADLLVDASGTAALLSAAQPDRRWIDWRGALPARSLAVAPPAAPRLDLADTIAFTDAGWCWEQAGRDGVTRFLAVPDDVSDAAVEAALGAPPADRFPIDAGRQEQPWTGNVVAIGDAAARFEPLAGVALDLAHRQIDLLLDLFPGRAIDPRERAEYNRRFALMADGARDWIASHYAAPAAAHRLAALERSPALDRMLDQFARRQRLPITEEATVSTSEWAALLHALGVPAQRSALSLAEGEASGRRAAAALDRKVAAALDAAPPYGAWIAHVLREG</sequence>
<gene>
    <name evidence="1" type="ORF">SAMN06295955_109151</name>
</gene>
<dbReference type="PANTHER" id="PTHR43747:SF4">
    <property type="entry name" value="FLAVIN-DEPENDENT TRYPTOPHAN HALOGENASE"/>
    <property type="match status" value="1"/>
</dbReference>
<dbReference type="RefSeq" id="WP_089216459.1">
    <property type="nucleotide sequence ID" value="NZ_FZPA01000009.1"/>
</dbReference>
<dbReference type="OrthoDB" id="5697472at2"/>
<organism evidence="1 2">
    <name type="scientific">Sphingopyxis indica</name>
    <dbReference type="NCBI Taxonomy" id="436663"/>
    <lineage>
        <taxon>Bacteria</taxon>
        <taxon>Pseudomonadati</taxon>
        <taxon>Pseudomonadota</taxon>
        <taxon>Alphaproteobacteria</taxon>
        <taxon>Sphingomonadales</taxon>
        <taxon>Sphingomonadaceae</taxon>
        <taxon>Sphingopyxis</taxon>
    </lineage>
</organism>
<dbReference type="EMBL" id="FZPA01000009">
    <property type="protein sequence ID" value="SNT02652.1"/>
    <property type="molecule type" value="Genomic_DNA"/>
</dbReference>
<dbReference type="PANTHER" id="PTHR43747">
    <property type="entry name" value="FAD-BINDING PROTEIN"/>
    <property type="match status" value="1"/>
</dbReference>
<evidence type="ECO:0000313" key="1">
    <source>
        <dbReference type="EMBL" id="SNT02652.1"/>
    </source>
</evidence>
<name>A0A239JAL6_9SPHN</name>
<dbReference type="SUPFAM" id="SSF51905">
    <property type="entry name" value="FAD/NAD(P)-binding domain"/>
    <property type="match status" value="1"/>
</dbReference>
<keyword evidence="2" id="KW-1185">Reference proteome</keyword>